<organism evidence="1 2">
    <name type="scientific">Portunus trituberculatus</name>
    <name type="common">Swimming crab</name>
    <name type="synonym">Neptunus trituberculatus</name>
    <dbReference type="NCBI Taxonomy" id="210409"/>
    <lineage>
        <taxon>Eukaryota</taxon>
        <taxon>Metazoa</taxon>
        <taxon>Ecdysozoa</taxon>
        <taxon>Arthropoda</taxon>
        <taxon>Crustacea</taxon>
        <taxon>Multicrustacea</taxon>
        <taxon>Malacostraca</taxon>
        <taxon>Eumalacostraca</taxon>
        <taxon>Eucarida</taxon>
        <taxon>Decapoda</taxon>
        <taxon>Pleocyemata</taxon>
        <taxon>Brachyura</taxon>
        <taxon>Eubrachyura</taxon>
        <taxon>Portunoidea</taxon>
        <taxon>Portunidae</taxon>
        <taxon>Portuninae</taxon>
        <taxon>Portunus</taxon>
    </lineage>
</organism>
<dbReference type="AlphaFoldDB" id="A0A5B7DWY1"/>
<dbReference type="Proteomes" id="UP000324222">
    <property type="component" value="Unassembled WGS sequence"/>
</dbReference>
<dbReference type="PANTHER" id="PTHR14776">
    <property type="entry name" value="CADHERIN-LIKE AND PC-ESTERASE DOMAIN-CONTAINING PROTEIN 1"/>
    <property type="match status" value="1"/>
</dbReference>
<gene>
    <name evidence="1" type="primary">CPED1</name>
    <name evidence="1" type="ORF">E2C01_018623</name>
</gene>
<evidence type="ECO:0000313" key="2">
    <source>
        <dbReference type="Proteomes" id="UP000324222"/>
    </source>
</evidence>
<sequence>MSVRKMQPILRDAGRPLMRALSNFFPTTCDGGGVGRTIPWGKGRKCEEVGIVQSHVLLLAERMRSERPFVPFNKIRSTSTLVFVGDSTNRGMLYTLLEWVNGTLSTWDKTHDLRLVRGANGGDTTFAFAYYPRFWLPSNKRPAFDDTLNQLLQRRVVCVSGRPRSRQYAVKGRLSSR</sequence>
<protein>
    <submittedName>
        <fullName evidence="1">Cadherin-like and PC-esterase domain-containing protein 1</fullName>
    </submittedName>
</protein>
<dbReference type="OrthoDB" id="2016263at2759"/>
<comment type="caution">
    <text evidence="1">The sequence shown here is derived from an EMBL/GenBank/DDBJ whole genome shotgun (WGS) entry which is preliminary data.</text>
</comment>
<dbReference type="EMBL" id="VSRR010001473">
    <property type="protein sequence ID" value="MPC25506.1"/>
    <property type="molecule type" value="Genomic_DNA"/>
</dbReference>
<accession>A0A5B7DWY1</accession>
<evidence type="ECO:0000313" key="1">
    <source>
        <dbReference type="EMBL" id="MPC25506.1"/>
    </source>
</evidence>
<name>A0A5B7DWY1_PORTR</name>
<keyword evidence="2" id="KW-1185">Reference proteome</keyword>
<dbReference type="PANTHER" id="PTHR14776:SF1">
    <property type="entry name" value="CADHERIN-LIKE AND PC-ESTERASE DOMAIN-CONTAINING PROTEIN 1"/>
    <property type="match status" value="1"/>
</dbReference>
<reference evidence="1 2" key="1">
    <citation type="submission" date="2019-05" db="EMBL/GenBank/DDBJ databases">
        <title>Another draft genome of Portunus trituberculatus and its Hox gene families provides insights of decapod evolution.</title>
        <authorList>
            <person name="Jeong J.-H."/>
            <person name="Song I."/>
            <person name="Kim S."/>
            <person name="Choi T."/>
            <person name="Kim D."/>
            <person name="Ryu S."/>
            <person name="Kim W."/>
        </authorList>
    </citation>
    <scope>NUCLEOTIDE SEQUENCE [LARGE SCALE GENOMIC DNA]</scope>
    <source>
        <tissue evidence="1">Muscle</tissue>
    </source>
</reference>
<proteinExistence type="predicted"/>